<name>A0A816IQC7_BRANA</name>
<protein>
    <submittedName>
        <fullName evidence="1">(rape) hypothetical protein</fullName>
    </submittedName>
</protein>
<dbReference type="AlphaFoldDB" id="A0A816IQC7"/>
<dbReference type="Proteomes" id="UP001295469">
    <property type="component" value="Chromosome C03"/>
</dbReference>
<accession>A0A816IQC7</accession>
<sequence length="158" mass="17704">MPRVGLINSLGEENDGVRKSVSRRGQNSRVLSKSLVLSSSRTNQIVGGSPPRPNIESTVALLLDDDESNRRWLFSSTRNQIIGGFCRGGSIHLKRNRDGVIEEHDLQVKRLEDKITQLIRLVLLLPQALPLAMDQERRGRFVINKDEKSNTGNTFVFG</sequence>
<gene>
    <name evidence="1" type="ORF">DARMORV10_C03P87790.1</name>
</gene>
<dbReference type="EMBL" id="HG994367">
    <property type="protein sequence ID" value="CAF1711856.1"/>
    <property type="molecule type" value="Genomic_DNA"/>
</dbReference>
<organism evidence="1">
    <name type="scientific">Brassica napus</name>
    <name type="common">Rape</name>
    <dbReference type="NCBI Taxonomy" id="3708"/>
    <lineage>
        <taxon>Eukaryota</taxon>
        <taxon>Viridiplantae</taxon>
        <taxon>Streptophyta</taxon>
        <taxon>Embryophyta</taxon>
        <taxon>Tracheophyta</taxon>
        <taxon>Spermatophyta</taxon>
        <taxon>Magnoliopsida</taxon>
        <taxon>eudicotyledons</taxon>
        <taxon>Gunneridae</taxon>
        <taxon>Pentapetalae</taxon>
        <taxon>rosids</taxon>
        <taxon>malvids</taxon>
        <taxon>Brassicales</taxon>
        <taxon>Brassicaceae</taxon>
        <taxon>Brassiceae</taxon>
        <taxon>Brassica</taxon>
    </lineage>
</organism>
<reference evidence="1" key="1">
    <citation type="submission" date="2021-01" db="EMBL/GenBank/DDBJ databases">
        <authorList>
            <consortium name="Genoscope - CEA"/>
            <person name="William W."/>
        </authorList>
    </citation>
    <scope>NUCLEOTIDE SEQUENCE</scope>
</reference>
<proteinExistence type="predicted"/>
<evidence type="ECO:0000313" key="1">
    <source>
        <dbReference type="EMBL" id="CAF1711856.1"/>
    </source>
</evidence>